<proteinExistence type="predicted"/>
<gene>
    <name evidence="1" type="ORF">Ctob_014872</name>
</gene>
<accession>A0A0M0LQW1</accession>
<organism evidence="1 2">
    <name type="scientific">Chrysochromulina tobinii</name>
    <dbReference type="NCBI Taxonomy" id="1460289"/>
    <lineage>
        <taxon>Eukaryota</taxon>
        <taxon>Haptista</taxon>
        <taxon>Haptophyta</taxon>
        <taxon>Prymnesiophyceae</taxon>
        <taxon>Prymnesiales</taxon>
        <taxon>Chrysochromulinaceae</taxon>
        <taxon>Chrysochromulina</taxon>
    </lineage>
</organism>
<dbReference type="EMBL" id="JWZX01000257">
    <property type="protein sequence ID" value="KOO53381.1"/>
    <property type="molecule type" value="Genomic_DNA"/>
</dbReference>
<evidence type="ECO:0000313" key="1">
    <source>
        <dbReference type="EMBL" id="KOO53381.1"/>
    </source>
</evidence>
<sequence length="298" mass="32590">MPVPANWSSIQFVHSINIIPHQREGGNAEHNPFVLPIAAGLATATNLAGLLRREILYPYCAHRVGVSVNSLAADDMFSKIFPSGQSAFIAAKDRGKPTGLFIVQIAPGYVQEIALFLSRHALGFLVTVDQGEFATSYNKAVAIERKIMGQDVSVAEVARAIYKMTGFVATVLYDRNYFDHHIFAFEVDQLAHRVYIRCNGGEDSIMLAGVARPIFDYGQRVVRHKFSIAGPGGIGYFDEHVKQQIANRICCNPNTIDAKISDVALPGANLFDIEVDFSQLTLHQLAIIIGQGCVRSSA</sequence>
<name>A0A0M0LQW1_9EUKA</name>
<protein>
    <submittedName>
        <fullName evidence="1">Uncharacterized protein</fullName>
    </submittedName>
</protein>
<reference evidence="2" key="1">
    <citation type="journal article" date="2015" name="PLoS Genet.">
        <title>Genome Sequence and Transcriptome Analyses of Chrysochromulina tobin: Metabolic Tools for Enhanced Algal Fitness in the Prominent Order Prymnesiales (Haptophyceae).</title>
        <authorList>
            <person name="Hovde B.T."/>
            <person name="Deodato C.R."/>
            <person name="Hunsperger H.M."/>
            <person name="Ryken S.A."/>
            <person name="Yost W."/>
            <person name="Jha R.K."/>
            <person name="Patterson J."/>
            <person name="Monnat R.J. Jr."/>
            <person name="Barlow S.B."/>
            <person name="Starkenburg S.R."/>
            <person name="Cattolico R.A."/>
        </authorList>
    </citation>
    <scope>NUCLEOTIDE SEQUENCE</scope>
    <source>
        <strain evidence="2">CCMP291</strain>
    </source>
</reference>
<dbReference type="AlphaFoldDB" id="A0A0M0LQW1"/>
<dbReference type="Proteomes" id="UP000037460">
    <property type="component" value="Unassembled WGS sequence"/>
</dbReference>
<keyword evidence="2" id="KW-1185">Reference proteome</keyword>
<comment type="caution">
    <text evidence="1">The sequence shown here is derived from an EMBL/GenBank/DDBJ whole genome shotgun (WGS) entry which is preliminary data.</text>
</comment>
<evidence type="ECO:0000313" key="2">
    <source>
        <dbReference type="Proteomes" id="UP000037460"/>
    </source>
</evidence>